<dbReference type="AlphaFoldDB" id="J9G8N2"/>
<reference evidence="1" key="1">
    <citation type="journal article" date="2012" name="PLoS ONE">
        <title>Gene sets for utilization of primary and secondary nutrition supplies in the distal gut of endangered iberian lynx.</title>
        <authorList>
            <person name="Alcaide M."/>
            <person name="Messina E."/>
            <person name="Richter M."/>
            <person name="Bargiela R."/>
            <person name="Peplies J."/>
            <person name="Huws S.A."/>
            <person name="Newbold C.J."/>
            <person name="Golyshin P.N."/>
            <person name="Simon M.A."/>
            <person name="Lopez G."/>
            <person name="Yakimov M.M."/>
            <person name="Ferrer M."/>
        </authorList>
    </citation>
    <scope>NUCLEOTIDE SEQUENCE</scope>
</reference>
<name>J9G8N2_9ZZZZ</name>
<protein>
    <submittedName>
        <fullName evidence="1">Uncharacterized protein</fullName>
    </submittedName>
</protein>
<dbReference type="EMBL" id="AMCI01002252">
    <property type="protein sequence ID" value="EJX03219.1"/>
    <property type="molecule type" value="Genomic_DNA"/>
</dbReference>
<sequence length="40" mass="4307">MGRLSLATSTLVTSMRRVLFSTVSFTVKDAFTPSPAAVME</sequence>
<comment type="caution">
    <text evidence="1">The sequence shown here is derived from an EMBL/GenBank/DDBJ whole genome shotgun (WGS) entry which is preliminary data.</text>
</comment>
<gene>
    <name evidence="1" type="ORF">EVA_08676</name>
</gene>
<evidence type="ECO:0000313" key="1">
    <source>
        <dbReference type="EMBL" id="EJX03219.1"/>
    </source>
</evidence>
<proteinExistence type="predicted"/>
<organism evidence="1">
    <name type="scientific">gut metagenome</name>
    <dbReference type="NCBI Taxonomy" id="749906"/>
    <lineage>
        <taxon>unclassified sequences</taxon>
        <taxon>metagenomes</taxon>
        <taxon>organismal metagenomes</taxon>
    </lineage>
</organism>
<accession>J9G8N2</accession>